<keyword evidence="3 8" id="KW-0812">Transmembrane</keyword>
<feature type="transmembrane region" description="Helical" evidence="8">
    <location>
        <begin position="20"/>
        <end position="43"/>
    </location>
</feature>
<feature type="transmembrane region" description="Helical" evidence="8">
    <location>
        <begin position="156"/>
        <end position="181"/>
    </location>
</feature>
<evidence type="ECO:0000256" key="3">
    <source>
        <dbReference type="ARBA" id="ARBA00022692"/>
    </source>
</evidence>
<sequence length="430" mass="45786">MEERKMNGMDEGRLNYRLGLLSIITGIIVGIVVSGFRVAIPFIMHNVENVMAWGQTSIWHSIVFVLMFGLIGCFVAWTAKKEPMIGGSGIPQIAGKLSGKLDFSWASVLFYKLFGGLLAIGSGLTLGREGPSVQIGASIGQGVAEVTKTPAKSGKYLIVGAAGAGLATAFNAPVSGIIFCLEELLKKVTRRGFLSATLTIITATVVSILLIGDEAAISVPAALRVEVATYPYLLLLGVLLGLSGVLFNKVIMWSKAIYCKWTAPTFWKMVLPFVLTAIVLLMDARLIGSGEQLILLPFLDNPSVMTLVYLFISKMVLLGVAFGSGIPGGIFFPLLSLGALVGNIYASGLHALGLVDAYTIIVFTVIAMSAHFAAIVRAPLTGIFLILEMTGGSIQYLLPIAIVTYIAYFIAEICHSKPVYESLLGLMVKA</sequence>
<organism evidence="9 10">
    <name type="scientific">Aerococcus urinaeequi</name>
    <dbReference type="NCBI Taxonomy" id="51665"/>
    <lineage>
        <taxon>Bacteria</taxon>
        <taxon>Bacillati</taxon>
        <taxon>Bacillota</taxon>
        <taxon>Bacilli</taxon>
        <taxon>Lactobacillales</taxon>
        <taxon>Aerococcaceae</taxon>
        <taxon>Aerococcus</taxon>
    </lineage>
</organism>
<feature type="transmembrane region" description="Helical" evidence="8">
    <location>
        <begin position="193"/>
        <end position="212"/>
    </location>
</feature>
<evidence type="ECO:0000313" key="9">
    <source>
        <dbReference type="EMBL" id="WAT23921.1"/>
    </source>
</evidence>
<reference evidence="9" key="1">
    <citation type="submission" date="2022-12" db="EMBL/GenBank/DDBJ databases">
        <title>Whole genome sequence analysis of a duck derived balloon bacteium Aerococcus urinaeequi henan2020.</title>
        <authorList>
            <person name="Zhang H."/>
            <person name="Qiao H.X."/>
            <person name="Bian C.Z."/>
            <person name="Shu J.C."/>
        </authorList>
    </citation>
    <scope>NUCLEOTIDE SEQUENCE</scope>
    <source>
        <strain evidence="9">2020-HN-1</strain>
    </source>
</reference>
<gene>
    <name evidence="9" type="ORF">OZ415_06560</name>
</gene>
<accession>A0AA47J345</accession>
<evidence type="ECO:0000256" key="4">
    <source>
        <dbReference type="ARBA" id="ARBA00022989"/>
    </source>
</evidence>
<keyword evidence="7" id="KW-0868">Chloride</keyword>
<proteinExistence type="predicted"/>
<dbReference type="RefSeq" id="WP_269104549.1">
    <property type="nucleotide sequence ID" value="NZ_CP114063.1"/>
</dbReference>
<dbReference type="AlphaFoldDB" id="A0AA47J345"/>
<evidence type="ECO:0000256" key="5">
    <source>
        <dbReference type="ARBA" id="ARBA00023065"/>
    </source>
</evidence>
<evidence type="ECO:0000256" key="1">
    <source>
        <dbReference type="ARBA" id="ARBA00004141"/>
    </source>
</evidence>
<keyword evidence="2" id="KW-0813">Transport</keyword>
<evidence type="ECO:0000313" key="10">
    <source>
        <dbReference type="Proteomes" id="UP001164714"/>
    </source>
</evidence>
<feature type="transmembrane region" description="Helical" evidence="8">
    <location>
        <begin position="232"/>
        <end position="253"/>
    </location>
</feature>
<protein>
    <submittedName>
        <fullName evidence="9">ClC family H(+)/Cl(-) exchange transporter</fullName>
    </submittedName>
</protein>
<dbReference type="SUPFAM" id="SSF81340">
    <property type="entry name" value="Clc chloride channel"/>
    <property type="match status" value="1"/>
</dbReference>
<comment type="subcellular location">
    <subcellularLocation>
        <location evidence="1">Membrane</location>
        <topology evidence="1">Multi-pass membrane protein</topology>
    </subcellularLocation>
</comment>
<dbReference type="InterPro" id="IPR014743">
    <property type="entry name" value="Cl-channel_core"/>
</dbReference>
<dbReference type="PANTHER" id="PTHR45711:SF6">
    <property type="entry name" value="CHLORIDE CHANNEL PROTEIN"/>
    <property type="match status" value="1"/>
</dbReference>
<feature type="transmembrane region" description="Helical" evidence="8">
    <location>
        <begin position="58"/>
        <end position="79"/>
    </location>
</feature>
<evidence type="ECO:0000256" key="2">
    <source>
        <dbReference type="ARBA" id="ARBA00022448"/>
    </source>
</evidence>
<dbReference type="Proteomes" id="UP001164714">
    <property type="component" value="Chromosome"/>
</dbReference>
<evidence type="ECO:0000256" key="7">
    <source>
        <dbReference type="ARBA" id="ARBA00023214"/>
    </source>
</evidence>
<evidence type="ECO:0000256" key="6">
    <source>
        <dbReference type="ARBA" id="ARBA00023136"/>
    </source>
</evidence>
<dbReference type="Pfam" id="PF00654">
    <property type="entry name" value="Voltage_CLC"/>
    <property type="match status" value="1"/>
</dbReference>
<dbReference type="Gene3D" id="1.10.3080.10">
    <property type="entry name" value="Clc chloride channel"/>
    <property type="match status" value="1"/>
</dbReference>
<dbReference type="InterPro" id="IPR001807">
    <property type="entry name" value="ClC"/>
</dbReference>
<name>A0AA47J345_9LACT</name>
<dbReference type="GO" id="GO:0005247">
    <property type="term" value="F:voltage-gated chloride channel activity"/>
    <property type="evidence" value="ECO:0007669"/>
    <property type="project" value="TreeGrafter"/>
</dbReference>
<dbReference type="EMBL" id="CP114063">
    <property type="protein sequence ID" value="WAT23921.1"/>
    <property type="molecule type" value="Genomic_DNA"/>
</dbReference>
<feature type="transmembrane region" description="Helical" evidence="8">
    <location>
        <begin position="265"/>
        <end position="284"/>
    </location>
</feature>
<feature type="transmembrane region" description="Helical" evidence="8">
    <location>
        <begin position="358"/>
        <end position="387"/>
    </location>
</feature>
<dbReference type="PANTHER" id="PTHR45711">
    <property type="entry name" value="CHLORIDE CHANNEL PROTEIN"/>
    <property type="match status" value="1"/>
</dbReference>
<keyword evidence="5" id="KW-0406">Ion transport</keyword>
<feature type="transmembrane region" description="Helical" evidence="8">
    <location>
        <begin position="394"/>
        <end position="411"/>
    </location>
</feature>
<keyword evidence="6 8" id="KW-0472">Membrane</keyword>
<keyword evidence="4 8" id="KW-1133">Transmembrane helix</keyword>
<dbReference type="GO" id="GO:0005886">
    <property type="term" value="C:plasma membrane"/>
    <property type="evidence" value="ECO:0007669"/>
    <property type="project" value="TreeGrafter"/>
</dbReference>
<dbReference type="CDD" id="cd01031">
    <property type="entry name" value="EriC"/>
    <property type="match status" value="1"/>
</dbReference>
<feature type="transmembrane region" description="Helical" evidence="8">
    <location>
        <begin position="103"/>
        <end position="124"/>
    </location>
</feature>
<dbReference type="PRINTS" id="PR00762">
    <property type="entry name" value="CLCHANNEL"/>
</dbReference>
<evidence type="ECO:0000256" key="8">
    <source>
        <dbReference type="SAM" id="Phobius"/>
    </source>
</evidence>